<proteinExistence type="predicted"/>
<dbReference type="InterPro" id="IPR018060">
    <property type="entry name" value="HTH_AraC"/>
</dbReference>
<dbReference type="SMART" id="SM00448">
    <property type="entry name" value="REC"/>
    <property type="match status" value="1"/>
</dbReference>
<evidence type="ECO:0000259" key="13">
    <source>
        <dbReference type="PROSITE" id="PS50110"/>
    </source>
</evidence>
<dbReference type="InterPro" id="IPR020449">
    <property type="entry name" value="Tscrpt_reg_AraC-type_HTH"/>
</dbReference>
<evidence type="ECO:0000256" key="8">
    <source>
        <dbReference type="ARBA" id="ARBA00023163"/>
    </source>
</evidence>
<evidence type="ECO:0000256" key="5">
    <source>
        <dbReference type="ARBA" id="ARBA00023012"/>
    </source>
</evidence>
<dbReference type="GO" id="GO:0005737">
    <property type="term" value="C:cytoplasm"/>
    <property type="evidence" value="ECO:0007669"/>
    <property type="project" value="UniProtKB-SubCell"/>
</dbReference>
<dbReference type="SUPFAM" id="SSF46689">
    <property type="entry name" value="Homeodomain-like"/>
    <property type="match status" value="2"/>
</dbReference>
<comment type="subcellular location">
    <subcellularLocation>
        <location evidence="1">Cytoplasm</location>
    </subcellularLocation>
</comment>
<dbReference type="SMART" id="SM00342">
    <property type="entry name" value="HTH_ARAC"/>
    <property type="match status" value="1"/>
</dbReference>
<evidence type="ECO:0000256" key="4">
    <source>
        <dbReference type="ARBA" id="ARBA00022553"/>
    </source>
</evidence>
<feature type="modified residue" description="4-aspartylphosphate" evidence="10">
    <location>
        <position position="55"/>
    </location>
</feature>
<sequence length="259" mass="29429">MYKVMIVDDEPIIVEGLSRSIAWEKWNCKVAATAHDGLEGKKIIEEIHPDIVFMDICMPEMDGLAMIAAIHSQFPDLEVCVLTGYRDFEYAKEAIRLGVTRFLLKPSNMDELEEAIGKMCGNLKRKGITEDEPKRDPQDEEAAEAHNESASSSFIVKNALTYIEENYTKKLTLCEVAEKTYVSQWHLSKLLNRHTGQSFSDILNHVRIEHAKELLKDPSLRIGDISEQVGFLDLAHFSRVFKKQEGVSANEYRNQVLGK</sequence>
<dbReference type="Gene3D" id="3.40.50.2300">
    <property type="match status" value="1"/>
</dbReference>
<evidence type="ECO:0000256" key="9">
    <source>
        <dbReference type="ARBA" id="ARBA00024867"/>
    </source>
</evidence>
<feature type="region of interest" description="Disordered" evidence="11">
    <location>
        <begin position="126"/>
        <end position="149"/>
    </location>
</feature>
<organism evidence="14 15">
    <name type="scientific">Roseburia hominis</name>
    <dbReference type="NCBI Taxonomy" id="301301"/>
    <lineage>
        <taxon>Bacteria</taxon>
        <taxon>Bacillati</taxon>
        <taxon>Bacillota</taxon>
        <taxon>Clostridia</taxon>
        <taxon>Lachnospirales</taxon>
        <taxon>Lachnospiraceae</taxon>
        <taxon>Roseburia</taxon>
    </lineage>
</organism>
<dbReference type="GO" id="GO:0043565">
    <property type="term" value="F:sequence-specific DNA binding"/>
    <property type="evidence" value="ECO:0007669"/>
    <property type="project" value="InterPro"/>
</dbReference>
<dbReference type="Gene3D" id="1.10.10.60">
    <property type="entry name" value="Homeodomain-like"/>
    <property type="match status" value="2"/>
</dbReference>
<accession>A0A395VC20</accession>
<keyword evidence="7" id="KW-0238">DNA-binding</keyword>
<evidence type="ECO:0000256" key="11">
    <source>
        <dbReference type="SAM" id="MobiDB-lite"/>
    </source>
</evidence>
<evidence type="ECO:0000256" key="10">
    <source>
        <dbReference type="PROSITE-ProRule" id="PRU00169"/>
    </source>
</evidence>
<dbReference type="Pfam" id="PF12833">
    <property type="entry name" value="HTH_18"/>
    <property type="match status" value="1"/>
</dbReference>
<evidence type="ECO:0000313" key="14">
    <source>
        <dbReference type="EMBL" id="RGS41506.1"/>
    </source>
</evidence>
<feature type="domain" description="HTH araC/xylS-type" evidence="12">
    <location>
        <begin position="157"/>
        <end position="255"/>
    </location>
</feature>
<keyword evidence="5" id="KW-0902">Two-component regulatory system</keyword>
<dbReference type="InterPro" id="IPR001789">
    <property type="entry name" value="Sig_transdc_resp-reg_receiver"/>
</dbReference>
<dbReference type="Proteomes" id="UP000266172">
    <property type="component" value="Unassembled WGS sequence"/>
</dbReference>
<dbReference type="PRINTS" id="PR00032">
    <property type="entry name" value="HTHARAC"/>
</dbReference>
<dbReference type="Pfam" id="PF00072">
    <property type="entry name" value="Response_reg"/>
    <property type="match status" value="1"/>
</dbReference>
<name>A0A395VC20_9FIRM</name>
<comment type="function">
    <text evidence="9">May play the central regulatory role in sporulation. It may be an element of the effector pathway responsible for the activation of sporulation genes in response to nutritional stress. Spo0A may act in concert with spo0H (a sigma factor) to control the expression of some genes that are critical to the sporulation process.</text>
</comment>
<dbReference type="InterPro" id="IPR018062">
    <property type="entry name" value="HTH_AraC-typ_CS"/>
</dbReference>
<dbReference type="PROSITE" id="PS00041">
    <property type="entry name" value="HTH_ARAC_FAMILY_1"/>
    <property type="match status" value="1"/>
</dbReference>
<evidence type="ECO:0000256" key="2">
    <source>
        <dbReference type="ARBA" id="ARBA00018672"/>
    </source>
</evidence>
<keyword evidence="6" id="KW-0805">Transcription regulation</keyword>
<feature type="domain" description="Response regulatory" evidence="13">
    <location>
        <begin position="3"/>
        <end position="120"/>
    </location>
</feature>
<comment type="caution">
    <text evidence="14">The sequence shown here is derived from an EMBL/GenBank/DDBJ whole genome shotgun (WGS) entry which is preliminary data.</text>
</comment>
<dbReference type="InterPro" id="IPR009057">
    <property type="entry name" value="Homeodomain-like_sf"/>
</dbReference>
<gene>
    <name evidence="14" type="ORF">DWX93_05140</name>
</gene>
<dbReference type="PANTHER" id="PTHR42713">
    <property type="entry name" value="HISTIDINE KINASE-RELATED"/>
    <property type="match status" value="1"/>
</dbReference>
<dbReference type="GO" id="GO:0000160">
    <property type="term" value="P:phosphorelay signal transduction system"/>
    <property type="evidence" value="ECO:0007669"/>
    <property type="project" value="UniProtKB-KW"/>
</dbReference>
<evidence type="ECO:0000256" key="1">
    <source>
        <dbReference type="ARBA" id="ARBA00004496"/>
    </source>
</evidence>
<dbReference type="AlphaFoldDB" id="A0A395VC20"/>
<dbReference type="GO" id="GO:0003700">
    <property type="term" value="F:DNA-binding transcription factor activity"/>
    <property type="evidence" value="ECO:0007669"/>
    <property type="project" value="InterPro"/>
</dbReference>
<keyword evidence="8" id="KW-0804">Transcription</keyword>
<evidence type="ECO:0000256" key="7">
    <source>
        <dbReference type="ARBA" id="ARBA00023125"/>
    </source>
</evidence>
<feature type="compositionally biased region" description="Basic and acidic residues" evidence="11">
    <location>
        <begin position="127"/>
        <end position="147"/>
    </location>
</feature>
<dbReference type="SUPFAM" id="SSF52172">
    <property type="entry name" value="CheY-like"/>
    <property type="match status" value="1"/>
</dbReference>
<keyword evidence="4 10" id="KW-0597">Phosphoprotein</keyword>
<dbReference type="EMBL" id="QRVL01000002">
    <property type="protein sequence ID" value="RGS41506.1"/>
    <property type="molecule type" value="Genomic_DNA"/>
</dbReference>
<dbReference type="CDD" id="cd17536">
    <property type="entry name" value="REC_YesN-like"/>
    <property type="match status" value="1"/>
</dbReference>
<evidence type="ECO:0000313" key="15">
    <source>
        <dbReference type="Proteomes" id="UP000266172"/>
    </source>
</evidence>
<evidence type="ECO:0000256" key="6">
    <source>
        <dbReference type="ARBA" id="ARBA00023015"/>
    </source>
</evidence>
<dbReference type="PANTHER" id="PTHR42713:SF3">
    <property type="entry name" value="TRANSCRIPTIONAL REGULATORY PROTEIN HPTR"/>
    <property type="match status" value="1"/>
</dbReference>
<dbReference type="PROSITE" id="PS50110">
    <property type="entry name" value="RESPONSE_REGULATORY"/>
    <property type="match status" value="1"/>
</dbReference>
<dbReference type="InterPro" id="IPR011006">
    <property type="entry name" value="CheY-like_superfamily"/>
</dbReference>
<dbReference type="RefSeq" id="WP_118096886.1">
    <property type="nucleotide sequence ID" value="NZ_QRVL01000002.1"/>
</dbReference>
<dbReference type="PROSITE" id="PS01124">
    <property type="entry name" value="HTH_ARAC_FAMILY_2"/>
    <property type="match status" value="1"/>
</dbReference>
<keyword evidence="3" id="KW-0963">Cytoplasm</keyword>
<dbReference type="InterPro" id="IPR051552">
    <property type="entry name" value="HptR"/>
</dbReference>
<reference evidence="14 15" key="1">
    <citation type="submission" date="2018-08" db="EMBL/GenBank/DDBJ databases">
        <title>A genome reference for cultivated species of the human gut microbiota.</title>
        <authorList>
            <person name="Zou Y."/>
            <person name="Xue W."/>
            <person name="Luo G."/>
        </authorList>
    </citation>
    <scope>NUCLEOTIDE SEQUENCE [LARGE SCALE GENOMIC DNA]</scope>
    <source>
        <strain evidence="14 15">AF22-12AC</strain>
    </source>
</reference>
<evidence type="ECO:0000259" key="12">
    <source>
        <dbReference type="PROSITE" id="PS01124"/>
    </source>
</evidence>
<protein>
    <recommendedName>
        <fullName evidence="2">Stage 0 sporulation protein A homolog</fullName>
    </recommendedName>
</protein>
<evidence type="ECO:0000256" key="3">
    <source>
        <dbReference type="ARBA" id="ARBA00022490"/>
    </source>
</evidence>